<feature type="domain" description="DUF2382" evidence="1">
    <location>
        <begin position="11"/>
        <end position="105"/>
    </location>
</feature>
<accession>A0A840YR15</accession>
<gene>
    <name evidence="2" type="ORF">FHT02_003053</name>
</gene>
<dbReference type="InterPro" id="IPR019060">
    <property type="entry name" value="DUF2382"/>
</dbReference>
<reference evidence="2 3" key="1">
    <citation type="submission" date="2020-08" db="EMBL/GenBank/DDBJ databases">
        <title>Genomic Encyclopedia of Type Strains, Phase IV (KMG-IV): sequencing the most valuable type-strain genomes for metagenomic binning, comparative biology and taxonomic classification.</title>
        <authorList>
            <person name="Goeker M."/>
        </authorList>
    </citation>
    <scope>NUCLEOTIDE SEQUENCE [LARGE SCALE GENOMIC DNA]</scope>
    <source>
        <strain evidence="2 3">DSM 26736</strain>
    </source>
</reference>
<dbReference type="RefSeq" id="WP_184089271.1">
    <property type="nucleotide sequence ID" value="NZ_JACIJF010000010.1"/>
</dbReference>
<dbReference type="Proteomes" id="UP000527143">
    <property type="component" value="Unassembled WGS sequence"/>
</dbReference>
<keyword evidence="3" id="KW-1185">Reference proteome</keyword>
<organism evidence="2 3">
    <name type="scientific">Sphingomonas xinjiangensis</name>
    <dbReference type="NCBI Taxonomy" id="643568"/>
    <lineage>
        <taxon>Bacteria</taxon>
        <taxon>Pseudomonadati</taxon>
        <taxon>Pseudomonadota</taxon>
        <taxon>Alphaproteobacteria</taxon>
        <taxon>Sphingomonadales</taxon>
        <taxon>Sphingomonadaceae</taxon>
        <taxon>Sphingomonas</taxon>
    </lineage>
</organism>
<dbReference type="Pfam" id="PF09557">
    <property type="entry name" value="DUF2382"/>
    <property type="match status" value="1"/>
</dbReference>
<evidence type="ECO:0000259" key="1">
    <source>
        <dbReference type="Pfam" id="PF09557"/>
    </source>
</evidence>
<dbReference type="EMBL" id="JACIJF010000010">
    <property type="protein sequence ID" value="MBB5711801.1"/>
    <property type="molecule type" value="Genomic_DNA"/>
</dbReference>
<name>A0A840YR15_9SPHN</name>
<evidence type="ECO:0000313" key="3">
    <source>
        <dbReference type="Proteomes" id="UP000527143"/>
    </source>
</evidence>
<evidence type="ECO:0000313" key="2">
    <source>
        <dbReference type="EMBL" id="MBB5711801.1"/>
    </source>
</evidence>
<comment type="caution">
    <text evidence="2">The sequence shown here is derived from an EMBL/GenBank/DDBJ whole genome shotgun (WGS) entry which is preliminary data.</text>
</comment>
<proteinExistence type="predicted"/>
<protein>
    <recommendedName>
        <fullName evidence="1">DUF2382 domain-containing protein</fullName>
    </recommendedName>
</protein>
<dbReference type="AlphaFoldDB" id="A0A840YR15"/>
<sequence>MTEATDKSVRIPIVEERLRVEKQTVETGRVRVASHVVTHTQPIRGTLRAETVRVEHVPVGHLFDEVPPIRTEDDRTIVPVVEEVLVKRIRVIEEIHLIRERSETASTKR</sequence>